<dbReference type="EMBL" id="VZIV01000001">
    <property type="protein sequence ID" value="KAB0768499.1"/>
    <property type="molecule type" value="Genomic_DNA"/>
</dbReference>
<sequence>MTRTVWIVDAAYLLNVGRARPNGIDYVRLKERLEKETGEPIYEGHYLNSTPDPATDRQNAFHSWLKSAPPKGPKMRLHLYQLKNMHVTCPECSHPFDRQVQKGVDVGVATLLIKLAVQNVYDRLILTAGDGDLEDAIDYIKTDLKKEFWLNGGQNSLSTDLQSYADRVLWLDDMYPDIDRPTTTQGV</sequence>
<dbReference type="GO" id="GO:0004540">
    <property type="term" value="F:RNA nuclease activity"/>
    <property type="evidence" value="ECO:0007669"/>
    <property type="project" value="InterPro"/>
</dbReference>
<accession>A0A643J752</accession>
<name>A0A643J752_PSEAI</name>
<protein>
    <submittedName>
        <fullName evidence="2">NYN domain-containing protein</fullName>
    </submittedName>
</protein>
<proteinExistence type="predicted"/>
<evidence type="ECO:0000259" key="1">
    <source>
        <dbReference type="Pfam" id="PF01936"/>
    </source>
</evidence>
<dbReference type="InterPro" id="IPR021139">
    <property type="entry name" value="NYN"/>
</dbReference>
<dbReference type="Pfam" id="PF01936">
    <property type="entry name" value="NYN"/>
    <property type="match status" value="1"/>
</dbReference>
<dbReference type="RefSeq" id="WP_096083355.1">
    <property type="nucleotide sequence ID" value="NZ_JACYEF010000002.1"/>
</dbReference>
<comment type="caution">
    <text evidence="2">The sequence shown here is derived from an EMBL/GenBank/DDBJ whole genome shotgun (WGS) entry which is preliminary data.</text>
</comment>
<dbReference type="AlphaFoldDB" id="A0A643J752"/>
<dbReference type="Gene3D" id="3.40.50.1010">
    <property type="entry name" value="5'-nuclease"/>
    <property type="match status" value="1"/>
</dbReference>
<organism evidence="2">
    <name type="scientific">Pseudomonas aeruginosa</name>
    <dbReference type="NCBI Taxonomy" id="287"/>
    <lineage>
        <taxon>Bacteria</taxon>
        <taxon>Pseudomonadati</taxon>
        <taxon>Pseudomonadota</taxon>
        <taxon>Gammaproteobacteria</taxon>
        <taxon>Pseudomonadales</taxon>
        <taxon>Pseudomonadaceae</taxon>
        <taxon>Pseudomonas</taxon>
    </lineage>
</organism>
<gene>
    <name evidence="2" type="ORF">F7O97_00285</name>
</gene>
<reference evidence="2" key="1">
    <citation type="submission" date="2019-09" db="EMBL/GenBank/DDBJ databases">
        <title>Whole genome sequence analysis of bacterial isolates in patients.</title>
        <authorList>
            <person name="Jeong K.C."/>
        </authorList>
    </citation>
    <scope>NUCLEOTIDE SEQUENCE</scope>
    <source>
        <strain evidence="2">KCJ3K105</strain>
    </source>
</reference>
<evidence type="ECO:0000313" key="2">
    <source>
        <dbReference type="EMBL" id="KAB0768499.1"/>
    </source>
</evidence>
<feature type="domain" description="NYN" evidence="1">
    <location>
        <begin position="8"/>
        <end position="171"/>
    </location>
</feature>